<evidence type="ECO:0000313" key="2">
    <source>
        <dbReference type="Proteomes" id="UP001054945"/>
    </source>
</evidence>
<reference evidence="1 2" key="1">
    <citation type="submission" date="2021-06" db="EMBL/GenBank/DDBJ databases">
        <title>Caerostris extrusa draft genome.</title>
        <authorList>
            <person name="Kono N."/>
            <person name="Arakawa K."/>
        </authorList>
    </citation>
    <scope>NUCLEOTIDE SEQUENCE [LARGE SCALE GENOMIC DNA]</scope>
</reference>
<dbReference type="AlphaFoldDB" id="A0AAV4NQ50"/>
<keyword evidence="2" id="KW-1185">Reference proteome</keyword>
<dbReference type="EMBL" id="BPLR01021093">
    <property type="protein sequence ID" value="GIX85811.1"/>
    <property type="molecule type" value="Genomic_DNA"/>
</dbReference>
<protein>
    <submittedName>
        <fullName evidence="1">Uncharacterized protein</fullName>
    </submittedName>
</protein>
<organism evidence="1 2">
    <name type="scientific">Caerostris extrusa</name>
    <name type="common">Bark spider</name>
    <name type="synonym">Caerostris bankana</name>
    <dbReference type="NCBI Taxonomy" id="172846"/>
    <lineage>
        <taxon>Eukaryota</taxon>
        <taxon>Metazoa</taxon>
        <taxon>Ecdysozoa</taxon>
        <taxon>Arthropoda</taxon>
        <taxon>Chelicerata</taxon>
        <taxon>Arachnida</taxon>
        <taxon>Araneae</taxon>
        <taxon>Araneomorphae</taxon>
        <taxon>Entelegynae</taxon>
        <taxon>Araneoidea</taxon>
        <taxon>Araneidae</taxon>
        <taxon>Caerostris</taxon>
    </lineage>
</organism>
<accession>A0AAV4NQ50</accession>
<name>A0AAV4NQ50_CAEEX</name>
<gene>
    <name evidence="1" type="ORF">CEXT_788001</name>
</gene>
<dbReference type="Proteomes" id="UP001054945">
    <property type="component" value="Unassembled WGS sequence"/>
</dbReference>
<comment type="caution">
    <text evidence="1">The sequence shown here is derived from an EMBL/GenBank/DDBJ whole genome shotgun (WGS) entry which is preliminary data.</text>
</comment>
<evidence type="ECO:0000313" key="1">
    <source>
        <dbReference type="EMBL" id="GIX85811.1"/>
    </source>
</evidence>
<proteinExistence type="predicted"/>
<sequence>MQSTASLCGIKISQKISNNLGSAEEFLAILGENILLLISAAFWTSDLQIFWVLRIKRIDLCAEKRWVLHIGYYSVGYRKVCTFRKR</sequence>